<evidence type="ECO:0000256" key="1">
    <source>
        <dbReference type="ARBA" id="ARBA00004377"/>
    </source>
</evidence>
<protein>
    <recommendedName>
        <fullName evidence="2">Type II secretion system protein H</fullName>
    </recommendedName>
    <alternativeName>
        <fullName evidence="10">General secretion pathway protein H</fullName>
    </alternativeName>
</protein>
<dbReference type="InterPro" id="IPR022346">
    <property type="entry name" value="T2SS_GspH"/>
</dbReference>
<dbReference type="Proteomes" id="UP000516028">
    <property type="component" value="Chromosome"/>
</dbReference>
<evidence type="ECO:0000256" key="4">
    <source>
        <dbReference type="ARBA" id="ARBA00022481"/>
    </source>
</evidence>
<name>A0A7H0GFT1_9BURK</name>
<dbReference type="Gene3D" id="3.55.40.10">
    <property type="entry name" value="minor pseudopilin epsh domain"/>
    <property type="match status" value="1"/>
</dbReference>
<evidence type="ECO:0000259" key="11">
    <source>
        <dbReference type="Pfam" id="PF12019"/>
    </source>
</evidence>
<dbReference type="EMBL" id="CP060783">
    <property type="protein sequence ID" value="QNP47147.1"/>
    <property type="molecule type" value="Genomic_DNA"/>
</dbReference>
<keyword evidence="8" id="KW-0472">Membrane</keyword>
<evidence type="ECO:0000313" key="12">
    <source>
        <dbReference type="EMBL" id="QNP47147.1"/>
    </source>
</evidence>
<dbReference type="GO" id="GO:0015627">
    <property type="term" value="C:type II protein secretion system complex"/>
    <property type="evidence" value="ECO:0007669"/>
    <property type="project" value="InterPro"/>
</dbReference>
<evidence type="ECO:0000256" key="6">
    <source>
        <dbReference type="ARBA" id="ARBA00022692"/>
    </source>
</evidence>
<dbReference type="Pfam" id="PF12019">
    <property type="entry name" value="GspH"/>
    <property type="match status" value="1"/>
</dbReference>
<keyword evidence="5" id="KW-0997">Cell inner membrane</keyword>
<evidence type="ECO:0000256" key="10">
    <source>
        <dbReference type="ARBA" id="ARBA00030775"/>
    </source>
</evidence>
<comment type="similarity">
    <text evidence="9">Belongs to the GSP H family.</text>
</comment>
<dbReference type="SUPFAM" id="SSF54523">
    <property type="entry name" value="Pili subunits"/>
    <property type="match status" value="1"/>
</dbReference>
<gene>
    <name evidence="12" type="ORF">H9K75_12035</name>
</gene>
<comment type="subcellular location">
    <subcellularLocation>
        <location evidence="1">Cell inner membrane</location>
        <topology evidence="1">Single-pass membrane protein</topology>
    </subcellularLocation>
</comment>
<accession>A0A7H0GFT1</accession>
<feature type="domain" description="General secretion pathway GspH" evidence="11">
    <location>
        <begin position="29"/>
        <end position="151"/>
    </location>
</feature>
<dbReference type="AlphaFoldDB" id="A0A7H0GFT1"/>
<keyword evidence="4" id="KW-0488">Methylation</keyword>
<evidence type="ECO:0000313" key="13">
    <source>
        <dbReference type="Proteomes" id="UP000516028"/>
    </source>
</evidence>
<dbReference type="GO" id="GO:0005886">
    <property type="term" value="C:plasma membrane"/>
    <property type="evidence" value="ECO:0007669"/>
    <property type="project" value="UniProtKB-SubCell"/>
</dbReference>
<keyword evidence="7" id="KW-1133">Transmembrane helix</keyword>
<evidence type="ECO:0000256" key="9">
    <source>
        <dbReference type="ARBA" id="ARBA00025772"/>
    </source>
</evidence>
<evidence type="ECO:0000256" key="8">
    <source>
        <dbReference type="ARBA" id="ARBA00023136"/>
    </source>
</evidence>
<keyword evidence="3" id="KW-1003">Cell membrane</keyword>
<evidence type="ECO:0000256" key="2">
    <source>
        <dbReference type="ARBA" id="ARBA00021549"/>
    </source>
</evidence>
<evidence type="ECO:0000256" key="3">
    <source>
        <dbReference type="ARBA" id="ARBA00022475"/>
    </source>
</evidence>
<dbReference type="KEGG" id="daer:H9K75_12035"/>
<dbReference type="InterPro" id="IPR045584">
    <property type="entry name" value="Pilin-like"/>
</dbReference>
<keyword evidence="13" id="KW-1185">Reference proteome</keyword>
<organism evidence="12 13">
    <name type="scientific">Diaphorobacter aerolatus</name>
    <dbReference type="NCBI Taxonomy" id="1288495"/>
    <lineage>
        <taxon>Bacteria</taxon>
        <taxon>Pseudomonadati</taxon>
        <taxon>Pseudomonadota</taxon>
        <taxon>Betaproteobacteria</taxon>
        <taxon>Burkholderiales</taxon>
        <taxon>Comamonadaceae</taxon>
        <taxon>Diaphorobacter</taxon>
    </lineage>
</organism>
<keyword evidence="6" id="KW-0812">Transmembrane</keyword>
<dbReference type="GO" id="GO:0015628">
    <property type="term" value="P:protein secretion by the type II secretion system"/>
    <property type="evidence" value="ECO:0007669"/>
    <property type="project" value="InterPro"/>
</dbReference>
<evidence type="ECO:0000256" key="5">
    <source>
        <dbReference type="ARBA" id="ARBA00022519"/>
    </source>
</evidence>
<dbReference type="RefSeq" id="WP_187722858.1">
    <property type="nucleotide sequence ID" value="NZ_CP060783.1"/>
</dbReference>
<sequence>MTLSVLAILLVVAAPSFASLWRVNRATAAVKRFSLDLEYARSEARRRGSAVSLCASEGTACQGSGGADWAKGWIVFADDDADGSVDGGEAILRVQPALTGGDTFQAGDGRSSLTMGRTGLASNLSASVTFTLHTSPIDANATRCALINRAGRETVLKAGATGCA</sequence>
<proteinExistence type="inferred from homology"/>
<reference evidence="12 13" key="1">
    <citation type="submission" date="2020-08" db="EMBL/GenBank/DDBJ databases">
        <title>Genome sequence of Diaphorobacter aerolatus KACC 16536T.</title>
        <authorList>
            <person name="Hyun D.-W."/>
            <person name="Bae J.-W."/>
        </authorList>
    </citation>
    <scope>NUCLEOTIDE SEQUENCE [LARGE SCALE GENOMIC DNA]</scope>
    <source>
        <strain evidence="12 13">KACC 16536</strain>
    </source>
</reference>
<evidence type="ECO:0000256" key="7">
    <source>
        <dbReference type="ARBA" id="ARBA00022989"/>
    </source>
</evidence>